<sequence length="75" mass="8193">MKQASNITIIDNEVLRGILAPAGALSKKVLTDMLDFIELSSDESSKESDIRIREADKKKSWETIGEVRDAAASAD</sequence>
<evidence type="ECO:0000313" key="1">
    <source>
        <dbReference type="EMBL" id="OGY34206.1"/>
    </source>
</evidence>
<accession>A0A1G1X2G6</accession>
<evidence type="ECO:0000313" key="2">
    <source>
        <dbReference type="Proteomes" id="UP000177528"/>
    </source>
</evidence>
<organism evidence="1 2">
    <name type="scientific">Candidatus Andersenbacteria bacterium RIFCSPHIGHO2_12_FULL_45_11</name>
    <dbReference type="NCBI Taxonomy" id="1797281"/>
    <lineage>
        <taxon>Bacteria</taxon>
        <taxon>Candidatus Anderseniibacteriota</taxon>
    </lineage>
</organism>
<reference evidence="1 2" key="1">
    <citation type="journal article" date="2016" name="Nat. Commun.">
        <title>Thousands of microbial genomes shed light on interconnected biogeochemical processes in an aquifer system.</title>
        <authorList>
            <person name="Anantharaman K."/>
            <person name="Brown C.T."/>
            <person name="Hug L.A."/>
            <person name="Sharon I."/>
            <person name="Castelle C.J."/>
            <person name="Probst A.J."/>
            <person name="Thomas B.C."/>
            <person name="Singh A."/>
            <person name="Wilkins M.J."/>
            <person name="Karaoz U."/>
            <person name="Brodie E.L."/>
            <person name="Williams K.H."/>
            <person name="Hubbard S.S."/>
            <person name="Banfield J.F."/>
        </authorList>
    </citation>
    <scope>NUCLEOTIDE SEQUENCE [LARGE SCALE GENOMIC DNA]</scope>
</reference>
<proteinExistence type="predicted"/>
<protein>
    <submittedName>
        <fullName evidence="1">Uncharacterized protein</fullName>
    </submittedName>
</protein>
<gene>
    <name evidence="1" type="ORF">A3D99_03645</name>
</gene>
<dbReference type="Proteomes" id="UP000177528">
    <property type="component" value="Unassembled WGS sequence"/>
</dbReference>
<comment type="caution">
    <text evidence="1">The sequence shown here is derived from an EMBL/GenBank/DDBJ whole genome shotgun (WGS) entry which is preliminary data.</text>
</comment>
<dbReference type="AlphaFoldDB" id="A0A1G1X2G6"/>
<name>A0A1G1X2G6_9BACT</name>
<dbReference type="EMBL" id="MHHR01000019">
    <property type="protein sequence ID" value="OGY34206.1"/>
    <property type="molecule type" value="Genomic_DNA"/>
</dbReference>